<dbReference type="SUPFAM" id="SSF88946">
    <property type="entry name" value="Sigma2 domain of RNA polymerase sigma factors"/>
    <property type="match status" value="1"/>
</dbReference>
<dbReference type="PANTHER" id="PTHR43133:SF46">
    <property type="entry name" value="RNA POLYMERASE SIGMA-70 FACTOR ECF SUBFAMILY"/>
    <property type="match status" value="1"/>
</dbReference>
<dbReference type="EMBL" id="BMIB01000003">
    <property type="protein sequence ID" value="GGH72477.1"/>
    <property type="molecule type" value="Genomic_DNA"/>
</dbReference>
<organism evidence="9 10">
    <name type="scientific">Filimonas zeae</name>
    <dbReference type="NCBI Taxonomy" id="1737353"/>
    <lineage>
        <taxon>Bacteria</taxon>
        <taxon>Pseudomonadati</taxon>
        <taxon>Bacteroidota</taxon>
        <taxon>Chitinophagia</taxon>
        <taxon>Chitinophagales</taxon>
        <taxon>Chitinophagaceae</taxon>
        <taxon>Filimonas</taxon>
    </lineage>
</organism>
<keyword evidence="2 6" id="KW-0805">Transcription regulation</keyword>
<dbReference type="InterPro" id="IPR013249">
    <property type="entry name" value="RNA_pol_sigma70_r4_t2"/>
</dbReference>
<keyword evidence="4 6" id="KW-0238">DNA-binding</keyword>
<comment type="caution">
    <text evidence="9">The sequence shown here is derived from an EMBL/GenBank/DDBJ whole genome shotgun (WGS) entry which is preliminary data.</text>
</comment>
<keyword evidence="5 6" id="KW-0804">Transcription</keyword>
<evidence type="ECO:0000256" key="5">
    <source>
        <dbReference type="ARBA" id="ARBA00023163"/>
    </source>
</evidence>
<evidence type="ECO:0000256" key="6">
    <source>
        <dbReference type="RuleBase" id="RU000716"/>
    </source>
</evidence>
<accession>A0A917IZ23</accession>
<dbReference type="Gene3D" id="1.10.1740.10">
    <property type="match status" value="1"/>
</dbReference>
<name>A0A917IZ23_9BACT</name>
<dbReference type="GO" id="GO:0006352">
    <property type="term" value="P:DNA-templated transcription initiation"/>
    <property type="evidence" value="ECO:0007669"/>
    <property type="project" value="InterPro"/>
</dbReference>
<evidence type="ECO:0000256" key="3">
    <source>
        <dbReference type="ARBA" id="ARBA00023082"/>
    </source>
</evidence>
<dbReference type="AlphaFoldDB" id="A0A917IZ23"/>
<dbReference type="InterPro" id="IPR013324">
    <property type="entry name" value="RNA_pol_sigma_r3/r4-like"/>
</dbReference>
<evidence type="ECO:0000256" key="4">
    <source>
        <dbReference type="ARBA" id="ARBA00023125"/>
    </source>
</evidence>
<proteinExistence type="inferred from homology"/>
<dbReference type="InterPro" id="IPR013325">
    <property type="entry name" value="RNA_pol_sigma_r2"/>
</dbReference>
<comment type="similarity">
    <text evidence="1 6">Belongs to the sigma-70 factor family. ECF subfamily.</text>
</comment>
<feature type="domain" description="RNA polymerase sigma factor 70 region 4 type 2" evidence="8">
    <location>
        <begin position="128"/>
        <end position="177"/>
    </location>
</feature>
<dbReference type="Proteomes" id="UP000627292">
    <property type="component" value="Unassembled WGS sequence"/>
</dbReference>
<dbReference type="CDD" id="cd06171">
    <property type="entry name" value="Sigma70_r4"/>
    <property type="match status" value="1"/>
</dbReference>
<dbReference type="PANTHER" id="PTHR43133">
    <property type="entry name" value="RNA POLYMERASE ECF-TYPE SIGMA FACTO"/>
    <property type="match status" value="1"/>
</dbReference>
<keyword evidence="10" id="KW-1185">Reference proteome</keyword>
<dbReference type="Gene3D" id="1.10.10.10">
    <property type="entry name" value="Winged helix-like DNA-binding domain superfamily/Winged helix DNA-binding domain"/>
    <property type="match status" value="1"/>
</dbReference>
<dbReference type="RefSeq" id="WP_188954204.1">
    <property type="nucleotide sequence ID" value="NZ_BMIB01000003.1"/>
</dbReference>
<dbReference type="PROSITE" id="PS01063">
    <property type="entry name" value="SIGMA70_ECF"/>
    <property type="match status" value="1"/>
</dbReference>
<sequence>MQSISPYNEGQLLLQVAAGNETAFAALVDRFWKNVYLHALAYTRSPQRAEEVTQDVFLHVWHKRHALREVEQFAAWLHVVARNSIINAMRKKLIQLAHWEAAEQESPDLLETLLVPDRQMEYREAYQLLLKGIQLLPEKRREVFTMSRIEGRSNPEIAAILDIHPVTVSQYLAKSLVFLRTYLAENQLDAIQIIILLAASTAS</sequence>
<dbReference type="NCBIfam" id="TIGR02937">
    <property type="entry name" value="sigma70-ECF"/>
    <property type="match status" value="1"/>
</dbReference>
<dbReference type="InterPro" id="IPR000838">
    <property type="entry name" value="RNA_pol_sigma70_ECF_CS"/>
</dbReference>
<gene>
    <name evidence="9" type="ORF">GCM10011379_32940</name>
</gene>
<evidence type="ECO:0000256" key="1">
    <source>
        <dbReference type="ARBA" id="ARBA00010641"/>
    </source>
</evidence>
<dbReference type="Pfam" id="PF08281">
    <property type="entry name" value="Sigma70_r4_2"/>
    <property type="match status" value="1"/>
</dbReference>
<dbReference type="SUPFAM" id="SSF88659">
    <property type="entry name" value="Sigma3 and sigma4 domains of RNA polymerase sigma factors"/>
    <property type="match status" value="1"/>
</dbReference>
<dbReference type="InterPro" id="IPR036388">
    <property type="entry name" value="WH-like_DNA-bd_sf"/>
</dbReference>
<feature type="domain" description="RNA polymerase sigma-70 region 2" evidence="7">
    <location>
        <begin position="28"/>
        <end position="92"/>
    </location>
</feature>
<dbReference type="Pfam" id="PF04542">
    <property type="entry name" value="Sigma70_r2"/>
    <property type="match status" value="1"/>
</dbReference>
<reference evidence="9" key="2">
    <citation type="submission" date="2020-09" db="EMBL/GenBank/DDBJ databases">
        <authorList>
            <person name="Sun Q."/>
            <person name="Zhou Y."/>
        </authorList>
    </citation>
    <scope>NUCLEOTIDE SEQUENCE</scope>
    <source>
        <strain evidence="9">CGMCC 1.15290</strain>
    </source>
</reference>
<dbReference type="InterPro" id="IPR014284">
    <property type="entry name" value="RNA_pol_sigma-70_dom"/>
</dbReference>
<evidence type="ECO:0000256" key="2">
    <source>
        <dbReference type="ARBA" id="ARBA00023015"/>
    </source>
</evidence>
<evidence type="ECO:0000313" key="10">
    <source>
        <dbReference type="Proteomes" id="UP000627292"/>
    </source>
</evidence>
<protein>
    <recommendedName>
        <fullName evidence="6">RNA polymerase sigma factor</fullName>
    </recommendedName>
</protein>
<dbReference type="GO" id="GO:0016987">
    <property type="term" value="F:sigma factor activity"/>
    <property type="evidence" value="ECO:0007669"/>
    <property type="project" value="UniProtKB-KW"/>
</dbReference>
<dbReference type="InterPro" id="IPR007627">
    <property type="entry name" value="RNA_pol_sigma70_r2"/>
</dbReference>
<reference evidence="9" key="1">
    <citation type="journal article" date="2014" name="Int. J. Syst. Evol. Microbiol.">
        <title>Complete genome sequence of Corynebacterium casei LMG S-19264T (=DSM 44701T), isolated from a smear-ripened cheese.</title>
        <authorList>
            <consortium name="US DOE Joint Genome Institute (JGI-PGF)"/>
            <person name="Walter F."/>
            <person name="Albersmeier A."/>
            <person name="Kalinowski J."/>
            <person name="Ruckert C."/>
        </authorList>
    </citation>
    <scope>NUCLEOTIDE SEQUENCE</scope>
    <source>
        <strain evidence="9">CGMCC 1.15290</strain>
    </source>
</reference>
<dbReference type="InterPro" id="IPR039425">
    <property type="entry name" value="RNA_pol_sigma-70-like"/>
</dbReference>
<keyword evidence="3 6" id="KW-0731">Sigma factor</keyword>
<dbReference type="GO" id="GO:0003677">
    <property type="term" value="F:DNA binding"/>
    <property type="evidence" value="ECO:0007669"/>
    <property type="project" value="UniProtKB-KW"/>
</dbReference>
<evidence type="ECO:0000259" key="7">
    <source>
        <dbReference type="Pfam" id="PF04542"/>
    </source>
</evidence>
<evidence type="ECO:0000259" key="8">
    <source>
        <dbReference type="Pfam" id="PF08281"/>
    </source>
</evidence>
<evidence type="ECO:0000313" key="9">
    <source>
        <dbReference type="EMBL" id="GGH72477.1"/>
    </source>
</evidence>